<evidence type="ECO:0000313" key="3">
    <source>
        <dbReference type="Proteomes" id="UP000663832"/>
    </source>
</evidence>
<evidence type="ECO:0000313" key="2">
    <source>
        <dbReference type="EMBL" id="CAF1609794.1"/>
    </source>
</evidence>
<accession>A0A816BIY4</accession>
<dbReference type="Proteomes" id="UP000663877">
    <property type="component" value="Unassembled WGS sequence"/>
</dbReference>
<dbReference type="EMBL" id="CAJNOM010001486">
    <property type="protein sequence ID" value="CAF1609794.1"/>
    <property type="molecule type" value="Genomic_DNA"/>
</dbReference>
<dbReference type="OrthoDB" id="9987516at2759"/>
<organism evidence="2 3">
    <name type="scientific">Adineta steineri</name>
    <dbReference type="NCBI Taxonomy" id="433720"/>
    <lineage>
        <taxon>Eukaryota</taxon>
        <taxon>Metazoa</taxon>
        <taxon>Spiralia</taxon>
        <taxon>Gnathifera</taxon>
        <taxon>Rotifera</taxon>
        <taxon>Eurotatoria</taxon>
        <taxon>Bdelloidea</taxon>
        <taxon>Adinetida</taxon>
        <taxon>Adinetidae</taxon>
        <taxon>Adineta</taxon>
    </lineage>
</organism>
<sequence length="717" mass="85121">MISRFESLPNEILFIIFCNMSWSELLICFWSLNKRLDLLICSFLSRINNKENSGVVFIQPGLSFKQCHSTLFPLICQSSLSSSIRRMHFDGTYSNSCELINEWLFDNKRKSIRFSNIKSLILTRCLLVKSLIDTLLFLIKHQLDELTLILDKDMTQVLRYPYESSNMEFEAGELVAMFKELIEELFSDKCRLTSLKLDIVCDDYSSHFCQCLKLRNDIHSDLILNSKQIYCPNLRCLHIHINGTFFLENLIQYVPLLEQLIVVSRFSLIYCPRSTSDIKTLIETNGNWFKKVSKLKCFTLKSVVSNDLEFAYLKWLLNNVNHIEQLHIHLQSKDYFKRDEIIWNSIIDANFVYKYCLPDEIINLRQFHFYIISKCKPLKNTNDEIIHSFKIHPFFLNRQWTNVKCFFDPIMSYQYLSSSLTYKMKFNDGFMQIPLWISQSNTRYVWIDLHPSLHLFLEQFNELFPNVFCIKVAMRHYAYFDITKSSSLIMSFEIRKCRLTNIQLRNVTRLDFNPYFHRGLGNTDESIDRNKVRAKLLAHLISMPVQLKDLRIELFEWLLHIIQYASDILRKDALNTVEYAEFYIPSCHRATNEGIHIGKNLVPFLSTYMPQLQTLRLWRSDDFPWTSIRPNFKGGFTSAPLIQRWYKSLQTRESIDEHVSVFEEDLNELVKQLKEFVFLEILGEIHVEKVEPYRAMVQRHFPYSRCNVEVSRLRLWL</sequence>
<gene>
    <name evidence="1" type="ORF">BJG266_LOCUS36899</name>
    <name evidence="2" type="ORF">QVE165_LOCUS53885</name>
</gene>
<evidence type="ECO:0000313" key="1">
    <source>
        <dbReference type="EMBL" id="CAF1387063.1"/>
    </source>
</evidence>
<protein>
    <recommendedName>
        <fullName evidence="4">F-box domain-containing protein</fullName>
    </recommendedName>
</protein>
<keyword evidence="3" id="KW-1185">Reference proteome</keyword>
<proteinExistence type="predicted"/>
<dbReference type="EMBL" id="CAJNOI010001144">
    <property type="protein sequence ID" value="CAF1387063.1"/>
    <property type="molecule type" value="Genomic_DNA"/>
</dbReference>
<name>A0A816BIY4_9BILA</name>
<evidence type="ECO:0008006" key="4">
    <source>
        <dbReference type="Google" id="ProtNLM"/>
    </source>
</evidence>
<dbReference type="Proteomes" id="UP000663832">
    <property type="component" value="Unassembled WGS sequence"/>
</dbReference>
<reference evidence="2" key="1">
    <citation type="submission" date="2021-02" db="EMBL/GenBank/DDBJ databases">
        <authorList>
            <person name="Nowell W R."/>
        </authorList>
    </citation>
    <scope>NUCLEOTIDE SEQUENCE</scope>
</reference>
<comment type="caution">
    <text evidence="2">The sequence shown here is derived from an EMBL/GenBank/DDBJ whole genome shotgun (WGS) entry which is preliminary data.</text>
</comment>
<dbReference type="AlphaFoldDB" id="A0A816BIY4"/>